<dbReference type="PANTHER" id="PTHR23161:SF2">
    <property type="entry name" value="PROTEIN CIP2A"/>
    <property type="match status" value="1"/>
</dbReference>
<feature type="compositionally biased region" description="Polar residues" evidence="1">
    <location>
        <begin position="501"/>
        <end position="516"/>
    </location>
</feature>
<reference evidence="3" key="1">
    <citation type="journal article" date="2018" name="Nat. Microbiol.">
        <title>Leveraging single-cell genomics to expand the fungal tree of life.</title>
        <authorList>
            <person name="Ahrendt S.R."/>
            <person name="Quandt C.A."/>
            <person name="Ciobanu D."/>
            <person name="Clum A."/>
            <person name="Salamov A."/>
            <person name="Andreopoulos B."/>
            <person name="Cheng J.F."/>
            <person name="Woyke T."/>
            <person name="Pelin A."/>
            <person name="Henrissat B."/>
            <person name="Reynolds N.K."/>
            <person name="Benny G.L."/>
            <person name="Smith M.E."/>
            <person name="James T.Y."/>
            <person name="Grigoriev I.V."/>
        </authorList>
    </citation>
    <scope>NUCLEOTIDE SEQUENCE [LARGE SCALE GENOMIC DNA]</scope>
</reference>
<evidence type="ECO:0000256" key="1">
    <source>
        <dbReference type="SAM" id="MobiDB-lite"/>
    </source>
</evidence>
<sequence length="845" mass="95219">MSSPVPEETEQVKEEKTSVQGKELATTASSGKKPEDNAGETKPVGGVDRQALLKIKRHIINVSFLSEQLERAQQEAKMAKQHITDCKNKAESLQLQLAATQISQEQQRARCVELEESLRDLRSQLQEKSMAGDAENAKLNARLASTSNLKDQLVVEVDQLRAKLKATMEGTDTIGALRRQLKSREAEVEHFRAQVTKWMSVAEEHQKESKRLERAMSIKNNEDEEEDGSLEHLNHALELKSLLEKEQEESKRARKELALQKEETRHAQEQLKVEKAEKEKWIVKSKGSTKEGAMKDLIQRLQQTEEQREEWERQCRQARQERQVLRDQIKSSSSTQAIPSLSEETIRLRLERNALRDQMVTLCVQLHQMKVQYGSSTSPPSSPGPQSSIVPVTSLDHPSQQDNELQMEEDQDMASLSALPSDEDMIPTPALPAPIDDTHEEGGKSMGSKAHSNPTNPRLVSPVQKRPRTISGSQDPPSTPDGLLLKKARTRKPRPPPSLRSDPQSPSKPHLGDTSSVKELPEAFSIVLPRLEKALETDRSILVEELPRFHGCFEQPENIQAFSNAIHDLWTSFRTAGTLGDISSTPGTLTHILFDASLGLSRLSLPSYLPRRERNALILLWSFHSYYPEAGLVDVVLQWMGPLIVKALQGGYPTPSSPIASASRTARTFGALCRAGNLLQRFRVLVHDLFVLHTEEGKWALLLVMDNLARSWPGALKASETPIDQEDRLPGLVDVYESLLADIVTQAVEEGSKKEVEVAKRVYWIFMNGCGWRPPQEAAYMDHLHVRFQEELDKLRSQEQTQQVINRMFECERALDLTTPLWQEAQRMLQEQGMGQDTEEQGIDH</sequence>
<dbReference type="InterPro" id="IPR042510">
    <property type="entry name" value="CIP2A"/>
</dbReference>
<evidence type="ECO:0000313" key="2">
    <source>
        <dbReference type="EMBL" id="RKP13151.1"/>
    </source>
</evidence>
<dbReference type="EMBL" id="KZ988095">
    <property type="protein sequence ID" value="RKP13151.1"/>
    <property type="molecule type" value="Genomic_DNA"/>
</dbReference>
<proteinExistence type="predicted"/>
<accession>A0A4P9Y4R9</accession>
<protein>
    <submittedName>
        <fullName evidence="2">Uncharacterized protein</fullName>
    </submittedName>
</protein>
<dbReference type="Proteomes" id="UP000267251">
    <property type="component" value="Unassembled WGS sequence"/>
</dbReference>
<dbReference type="PANTHER" id="PTHR23161">
    <property type="entry name" value="PROTEIN CIP2A"/>
    <property type="match status" value="1"/>
</dbReference>
<dbReference type="AlphaFoldDB" id="A0A4P9Y4R9"/>
<dbReference type="OrthoDB" id="10470836at2759"/>
<feature type="compositionally biased region" description="Low complexity" evidence="1">
    <location>
        <begin position="375"/>
        <end position="388"/>
    </location>
</feature>
<gene>
    <name evidence="2" type="ORF">BJ684DRAFT_16421</name>
</gene>
<organism evidence="2 3">
    <name type="scientific">Piptocephalis cylindrospora</name>
    <dbReference type="NCBI Taxonomy" id="1907219"/>
    <lineage>
        <taxon>Eukaryota</taxon>
        <taxon>Fungi</taxon>
        <taxon>Fungi incertae sedis</taxon>
        <taxon>Zoopagomycota</taxon>
        <taxon>Zoopagomycotina</taxon>
        <taxon>Zoopagomycetes</taxon>
        <taxon>Zoopagales</taxon>
        <taxon>Piptocephalidaceae</taxon>
        <taxon>Piptocephalis</taxon>
    </lineage>
</organism>
<name>A0A4P9Y4R9_9FUNG</name>
<feature type="region of interest" description="Disordered" evidence="1">
    <location>
        <begin position="373"/>
        <end position="516"/>
    </location>
</feature>
<feature type="region of interest" description="Disordered" evidence="1">
    <location>
        <begin position="1"/>
        <end position="45"/>
    </location>
</feature>
<evidence type="ECO:0000313" key="3">
    <source>
        <dbReference type="Proteomes" id="UP000267251"/>
    </source>
</evidence>
<feature type="region of interest" description="Disordered" evidence="1">
    <location>
        <begin position="251"/>
        <end position="271"/>
    </location>
</feature>
<keyword evidence="3" id="KW-1185">Reference proteome</keyword>